<dbReference type="EC" id="6.1.1.9" evidence="12"/>
<dbReference type="SUPFAM" id="SSF52374">
    <property type="entry name" value="Nucleotidylyl transferase"/>
    <property type="match status" value="1"/>
</dbReference>
<evidence type="ECO:0000256" key="11">
    <source>
        <dbReference type="ARBA" id="ARBA00060830"/>
    </source>
</evidence>
<protein>
    <recommendedName>
        <fullName evidence="12">Valine--tRNA ligase</fullName>
        <ecNumber evidence="12">6.1.1.9</ecNumber>
    </recommendedName>
    <alternativeName>
        <fullName evidence="12">Valyl-tRNA synthetase</fullName>
        <shortName evidence="12">ValRS</shortName>
    </alternativeName>
</protein>
<dbReference type="InterPro" id="IPR037118">
    <property type="entry name" value="Val-tRNA_synth_C_sf"/>
</dbReference>
<dbReference type="Proteomes" id="UP000018837">
    <property type="component" value="Unassembled WGS sequence"/>
</dbReference>
<dbReference type="InterPro" id="IPR013155">
    <property type="entry name" value="M/V/L/I-tRNA-synth_anticd-bd"/>
</dbReference>
<comment type="function">
    <text evidence="12">Catalyzes the attachment of valine to tRNA(Val). As ValRS can inadvertently accommodate and process structurally similar amino acids such as threonine, to avoid such errors, it has a 'posttransfer' editing activity that hydrolyzes mischarged Thr-tRNA(Val) in a tRNA-dependent manner.</text>
</comment>
<dbReference type="Gene3D" id="3.40.50.620">
    <property type="entry name" value="HUPs"/>
    <property type="match status" value="2"/>
</dbReference>
<dbReference type="Pfam" id="PF08264">
    <property type="entry name" value="Anticodon_1"/>
    <property type="match status" value="1"/>
</dbReference>
<evidence type="ECO:0000256" key="8">
    <source>
        <dbReference type="ARBA" id="ARBA00023054"/>
    </source>
</evidence>
<dbReference type="InterPro" id="IPR033705">
    <property type="entry name" value="Anticodon_Ia_Val"/>
</dbReference>
<dbReference type="FunFam" id="3.90.740.10:FF:000015">
    <property type="entry name" value="Valine--tRNA ligase"/>
    <property type="match status" value="1"/>
</dbReference>
<evidence type="ECO:0000256" key="6">
    <source>
        <dbReference type="ARBA" id="ARBA00022840"/>
    </source>
</evidence>
<comment type="subcellular location">
    <subcellularLocation>
        <location evidence="1 12">Cytoplasm</location>
    </subcellularLocation>
</comment>
<accession>W2C0U6</accession>
<dbReference type="GO" id="GO:0005524">
    <property type="term" value="F:ATP binding"/>
    <property type="evidence" value="ECO:0007669"/>
    <property type="project" value="UniProtKB-UniRule"/>
</dbReference>
<evidence type="ECO:0000256" key="4">
    <source>
        <dbReference type="ARBA" id="ARBA00022598"/>
    </source>
</evidence>
<evidence type="ECO:0000256" key="12">
    <source>
        <dbReference type="HAMAP-Rule" id="MF_02004"/>
    </source>
</evidence>
<keyword evidence="9 12" id="KW-0030">Aminoacyl-tRNA synthetase</keyword>
<comment type="domain">
    <text evidence="12">ValRS has two distinct active sites: one for aminoacylation and one for editing. The misactivated threonine is translocated from the active site to the editing site.</text>
</comment>
<dbReference type="GO" id="GO:0004832">
    <property type="term" value="F:valine-tRNA ligase activity"/>
    <property type="evidence" value="ECO:0007669"/>
    <property type="project" value="UniProtKB-UniRule"/>
</dbReference>
<dbReference type="PATRIC" id="fig|1411148.3.peg.2266"/>
<dbReference type="GO" id="GO:0006438">
    <property type="term" value="P:valyl-tRNA aminoacylation"/>
    <property type="evidence" value="ECO:0007669"/>
    <property type="project" value="UniProtKB-UniRule"/>
</dbReference>
<dbReference type="HAMAP" id="MF_02004">
    <property type="entry name" value="Val_tRNA_synth_type1"/>
    <property type="match status" value="1"/>
</dbReference>
<evidence type="ECO:0000256" key="10">
    <source>
        <dbReference type="ARBA" id="ARBA00047552"/>
    </source>
</evidence>
<evidence type="ECO:0000256" key="1">
    <source>
        <dbReference type="ARBA" id="ARBA00004496"/>
    </source>
</evidence>
<comment type="domain">
    <text evidence="12">The C-terminal coiled-coil domain is crucial for aminoacylation activity.</text>
</comment>
<dbReference type="InterPro" id="IPR009080">
    <property type="entry name" value="tRNAsynth_Ia_anticodon-bd"/>
</dbReference>
<dbReference type="NCBIfam" id="NF004349">
    <property type="entry name" value="PRK05729.1"/>
    <property type="match status" value="1"/>
</dbReference>
<feature type="domain" description="Valyl-tRNA synthetase tRNA-binding arm" evidence="15">
    <location>
        <begin position="817"/>
        <end position="882"/>
    </location>
</feature>
<feature type="short sequence motif" description="'HIGH' region" evidence="12">
    <location>
        <begin position="43"/>
        <end position="53"/>
    </location>
</feature>
<feature type="short sequence motif" description="'KMSKS' region" evidence="12">
    <location>
        <begin position="542"/>
        <end position="546"/>
    </location>
</feature>
<gene>
    <name evidence="12" type="primary">valS</name>
    <name evidence="16" type="ORF">N425_13490</name>
</gene>
<feature type="domain" description="Methionyl/Valyl/Leucyl/Isoleucyl-tRNA synthetase anticodon-binding" evidence="14">
    <location>
        <begin position="624"/>
        <end position="764"/>
    </location>
</feature>
<evidence type="ECO:0000259" key="13">
    <source>
        <dbReference type="Pfam" id="PF00133"/>
    </source>
</evidence>
<dbReference type="InterPro" id="IPR002303">
    <property type="entry name" value="Valyl-tRNA_ligase"/>
</dbReference>
<feature type="binding site" evidence="12">
    <location>
        <position position="545"/>
    </location>
    <ligand>
        <name>ATP</name>
        <dbReference type="ChEBI" id="CHEBI:30616"/>
    </ligand>
</feature>
<dbReference type="Gene3D" id="3.90.740.10">
    <property type="entry name" value="Valyl/Leucyl/Isoleucyl-tRNA synthetase, editing domain"/>
    <property type="match status" value="2"/>
</dbReference>
<comment type="subunit">
    <text evidence="2 12">Monomer.</text>
</comment>
<dbReference type="CDD" id="cd00817">
    <property type="entry name" value="ValRS_core"/>
    <property type="match status" value="1"/>
</dbReference>
<evidence type="ECO:0000256" key="2">
    <source>
        <dbReference type="ARBA" id="ARBA00011245"/>
    </source>
</evidence>
<dbReference type="PANTHER" id="PTHR11946:SF109">
    <property type="entry name" value="VALINE--TRNA LIGASE"/>
    <property type="match status" value="1"/>
</dbReference>
<comment type="caution">
    <text evidence="16">The sequence shown here is derived from an EMBL/GenBank/DDBJ whole genome shotgun (WGS) entry which is preliminary data.</text>
</comment>
<dbReference type="FunFam" id="1.10.287.380:FF:000001">
    <property type="entry name" value="Valine--tRNA ligase"/>
    <property type="match status" value="1"/>
</dbReference>
<organism evidence="16 17">
    <name type="scientific">Tannerella sp. oral taxon BU063 isolate Cell 2</name>
    <dbReference type="NCBI Taxonomy" id="1411148"/>
    <lineage>
        <taxon>Bacteria</taxon>
        <taxon>Pseudomonadati</taxon>
        <taxon>Bacteroidota</taxon>
        <taxon>Bacteroidia</taxon>
        <taxon>Bacteroidales</taxon>
        <taxon>Tannerellaceae</taxon>
        <taxon>Tannerella</taxon>
    </lineage>
</organism>
<evidence type="ECO:0000259" key="14">
    <source>
        <dbReference type="Pfam" id="PF08264"/>
    </source>
</evidence>
<dbReference type="InterPro" id="IPR009008">
    <property type="entry name" value="Val/Leu/Ile-tRNA-synth_edit"/>
</dbReference>
<evidence type="ECO:0000313" key="17">
    <source>
        <dbReference type="Proteomes" id="UP000018837"/>
    </source>
</evidence>
<keyword evidence="5 12" id="KW-0547">Nucleotide-binding</keyword>
<keyword evidence="7 12" id="KW-0648">Protein biosynthesis</keyword>
<evidence type="ECO:0000259" key="15">
    <source>
        <dbReference type="Pfam" id="PF10458"/>
    </source>
</evidence>
<dbReference type="InterPro" id="IPR001412">
    <property type="entry name" value="aa-tRNA-synth_I_CS"/>
</dbReference>
<dbReference type="PRINTS" id="PR00986">
    <property type="entry name" value="TRNASYNTHVAL"/>
</dbReference>
<evidence type="ECO:0000256" key="7">
    <source>
        <dbReference type="ARBA" id="ARBA00022917"/>
    </source>
</evidence>
<dbReference type="SUPFAM" id="SSF46589">
    <property type="entry name" value="tRNA-binding arm"/>
    <property type="match status" value="1"/>
</dbReference>
<keyword evidence="3 12" id="KW-0963">Cytoplasm</keyword>
<dbReference type="AlphaFoldDB" id="W2C0U6"/>
<sequence>MALASKYDPSSVEGKWYQYWLDNGFFRSLPDEREPYTVVIPPPNVTGVLHMGHMLNNTIQDILVRRARMTGRNACWVPGTDHASIATEAKVVARLAERGIRKSDLTREEFLRHAWEWKEEHGGIILKQLRRLGASCDWDRTAFTMDDIRSRSVLRVFCDLYRKGLIYRGVRMVNWDPAALTALSDEEVIYKEQQGKLYYLRYRIVGEDGYAIVATTRPETIMGDTAMCINPNDPKNQHLRGRRVIVPLVGREIPVIEDDYVDIEFGTGCLKVTPAHDVNDYMLGEKYNLPSIDIFNDNGTIAPAGEIYVGMDRFAVREQIVRDLDAAGLLEKTEDYTNKVGFSERTNVPIEPKLSMQWFLKMDGLAKPALDAVMDDEIRFYPPKFKNTYRHWMENVKDWCISRQLWWGHRIPAYYASPTDGEASGNVAPVIILVAETEEEARAQAAEHPMLKGRPFTLRQDEDCLDTWFSSWLWPIALFDGINHPGNDEMRYYYPTADLVTGPDIIFFWVARMIMAGYEYEGDKPFRSVYFTGIVRDKLGRKMSKSLGNSPDPLALIDQYGADGVRMGIMLAAPAGNDILFDESLCEQGRNFNNKIWNALRLVKSWEVSDAAEQPDAARIAIDWMEAKFCATIVELEDDFSRYRISEALMTAYKLFRDEFSAWYLEAVKPAYGQPIDAKTYRSTISLFEKLMLTLHPFMPFITEEVWQALADRQPGESIMVTQQPRPEQMNDRLTADFEVVKSIVAGVRSIRLERNIPNKESLTLQVVTGDHNEAYNPVIMKMCNVDTIVRAPKDATAASFMVGTTEYAVPLGNTIDVAEEIQKMEAEIDYLEGFLRSVMKKLGNEKFVANAKPEVVAVERKKRADAESKLALLRENVAKLKDNA</sequence>
<dbReference type="NCBIfam" id="TIGR00422">
    <property type="entry name" value="valS"/>
    <property type="match status" value="1"/>
</dbReference>
<feature type="domain" description="Aminoacyl-tRNA synthetase class Ia" evidence="13">
    <location>
        <begin position="15"/>
        <end position="580"/>
    </location>
</feature>
<evidence type="ECO:0000313" key="16">
    <source>
        <dbReference type="EMBL" id="ETK00829.1"/>
    </source>
</evidence>
<keyword evidence="6 12" id="KW-0067">ATP-binding</keyword>
<dbReference type="InterPro" id="IPR014729">
    <property type="entry name" value="Rossmann-like_a/b/a_fold"/>
</dbReference>
<comment type="catalytic activity">
    <reaction evidence="10 12">
        <text>tRNA(Val) + L-valine + ATP = L-valyl-tRNA(Val) + AMP + diphosphate</text>
        <dbReference type="Rhea" id="RHEA:10704"/>
        <dbReference type="Rhea" id="RHEA-COMP:9672"/>
        <dbReference type="Rhea" id="RHEA-COMP:9708"/>
        <dbReference type="ChEBI" id="CHEBI:30616"/>
        <dbReference type="ChEBI" id="CHEBI:33019"/>
        <dbReference type="ChEBI" id="CHEBI:57762"/>
        <dbReference type="ChEBI" id="CHEBI:78442"/>
        <dbReference type="ChEBI" id="CHEBI:78537"/>
        <dbReference type="ChEBI" id="CHEBI:456215"/>
        <dbReference type="EC" id="6.1.1.9"/>
    </reaction>
</comment>
<dbReference type="InterPro" id="IPR019499">
    <property type="entry name" value="Val-tRNA_synth_tRNA-bd"/>
</dbReference>
<evidence type="ECO:0000256" key="5">
    <source>
        <dbReference type="ARBA" id="ARBA00022741"/>
    </source>
</evidence>
<dbReference type="SUPFAM" id="SSF47323">
    <property type="entry name" value="Anticodon-binding domain of a subclass of class I aminoacyl-tRNA synthetases"/>
    <property type="match status" value="1"/>
</dbReference>
<dbReference type="FunFam" id="3.40.50.620:FF:000032">
    <property type="entry name" value="Valine--tRNA ligase"/>
    <property type="match status" value="1"/>
</dbReference>
<dbReference type="SUPFAM" id="SSF50677">
    <property type="entry name" value="ValRS/IleRS/LeuRS editing domain"/>
    <property type="match status" value="1"/>
</dbReference>
<dbReference type="Pfam" id="PF10458">
    <property type="entry name" value="Val_tRNA-synt_C"/>
    <property type="match status" value="1"/>
</dbReference>
<reference evidence="16 17" key="1">
    <citation type="submission" date="2013-11" db="EMBL/GenBank/DDBJ databases">
        <title>Single cell genomics of uncultured Tannerella BU063 (oral taxon 286).</title>
        <authorList>
            <person name="Beall C.J."/>
            <person name="Campbell A.G."/>
            <person name="Griffen A.L."/>
            <person name="Podar M."/>
            <person name="Leys E.J."/>
        </authorList>
    </citation>
    <scope>NUCLEOTIDE SEQUENCE [LARGE SCALE GENOMIC DNA]</scope>
    <source>
        <strain evidence="16">Cell 2</strain>
    </source>
</reference>
<dbReference type="Gene3D" id="1.10.730.10">
    <property type="entry name" value="Isoleucyl-tRNA Synthetase, Domain 1"/>
    <property type="match status" value="1"/>
</dbReference>
<dbReference type="Pfam" id="PF00133">
    <property type="entry name" value="tRNA-synt_1"/>
    <property type="match status" value="1"/>
</dbReference>
<feature type="coiled-coil region" evidence="12">
    <location>
        <begin position="857"/>
        <end position="884"/>
    </location>
</feature>
<evidence type="ECO:0000256" key="9">
    <source>
        <dbReference type="ARBA" id="ARBA00023146"/>
    </source>
</evidence>
<dbReference type="PANTHER" id="PTHR11946">
    <property type="entry name" value="VALYL-TRNA SYNTHETASES"/>
    <property type="match status" value="1"/>
</dbReference>
<dbReference type="InterPro" id="IPR010978">
    <property type="entry name" value="tRNA-bd_arm"/>
</dbReference>
<dbReference type="InterPro" id="IPR002300">
    <property type="entry name" value="aa-tRNA-synth_Ia"/>
</dbReference>
<proteinExistence type="inferred from homology"/>
<keyword evidence="4 12" id="KW-0436">Ligase</keyword>
<dbReference type="CDD" id="cd07962">
    <property type="entry name" value="Anticodon_Ia_Val"/>
    <property type="match status" value="1"/>
</dbReference>
<dbReference type="PROSITE" id="PS00178">
    <property type="entry name" value="AA_TRNA_LIGASE_I"/>
    <property type="match status" value="1"/>
</dbReference>
<comment type="similarity">
    <text evidence="11 12">Belongs to the class-I aminoacyl-tRNA synthetase family. ValS type 1 subfamily.</text>
</comment>
<dbReference type="GO" id="GO:0002161">
    <property type="term" value="F:aminoacyl-tRNA deacylase activity"/>
    <property type="evidence" value="ECO:0007669"/>
    <property type="project" value="InterPro"/>
</dbReference>
<dbReference type="Gene3D" id="1.10.287.380">
    <property type="entry name" value="Valyl-tRNA synthetase, C-terminal domain"/>
    <property type="match status" value="1"/>
</dbReference>
<evidence type="ECO:0000256" key="3">
    <source>
        <dbReference type="ARBA" id="ARBA00022490"/>
    </source>
</evidence>
<dbReference type="GO" id="GO:0005829">
    <property type="term" value="C:cytosol"/>
    <property type="evidence" value="ECO:0007669"/>
    <property type="project" value="TreeGrafter"/>
</dbReference>
<dbReference type="EMBL" id="AYUF01000495">
    <property type="protein sequence ID" value="ETK00829.1"/>
    <property type="molecule type" value="Genomic_DNA"/>
</dbReference>
<keyword evidence="8 12" id="KW-0175">Coiled coil</keyword>
<name>W2C0U6_9BACT</name>